<sequence>MVDNRVVLTTEIGPDGREHATVPLEKLGCEDNLLYISPRQAIPVIFVPGIMGTPLLATGSNKNLVTKLDGKWCWFPDSMPWLGFVNFSGFNTLSAKDRKKLLDPASTKVPSKTGEDSLIVLKQEDCILPISEMKARGWGTVILGDQGYGSFLNFLEKNFRNIYSQGKMNENFKNGLTGNQDDVEQFSGYEKISDEDLKTVSGWSYPVYACGYNWLKSNEDSAKTLESYINFVLNDCKTRLKYTCEKVIIVTHSMGGLVARMCAKKNPHNIMGIVHGVQPAIGAGTAYYRVRAGWEDIAGRLAIGANAAEVTPIFASPGPLQLLPNHLYGNNWLSARWENNTGDLLMQLPKNNDPYNEIYAIPNRWWRLMNPYLIDPGNKNLESTWKQYITDLMTAKEFHAELENYYFNPTYVHFGADKKQPAWNKITWIIAPLKNNAMIWSSKLNQQQTPSLELNSDTGSNSLVVRNLETAGKIAYSTFNGQGVIGADYAGDAYRAHMGKQDEGGDGTVPTLSGQAPTAHVKFSAKLKGFAHGTSYDNQTVRAVTVHSIINIAKRAKNLC</sequence>
<proteinExistence type="predicted"/>
<dbReference type="Proteomes" id="UP000280292">
    <property type="component" value="Unassembled WGS sequence"/>
</dbReference>
<dbReference type="EMBL" id="RBNR01000128">
    <property type="protein sequence ID" value="RML44577.1"/>
    <property type="molecule type" value="Genomic_DNA"/>
</dbReference>
<comment type="caution">
    <text evidence="1">The sequence shown here is derived from an EMBL/GenBank/DDBJ whole genome shotgun (WGS) entry which is preliminary data.</text>
</comment>
<name>A0A3M2VZ70_PSESI</name>
<accession>A0A3M2VZ70</accession>
<dbReference type="AlphaFoldDB" id="A0A3M2VZ70"/>
<evidence type="ECO:0000313" key="2">
    <source>
        <dbReference type="Proteomes" id="UP000280292"/>
    </source>
</evidence>
<reference evidence="1 2" key="1">
    <citation type="submission" date="2018-08" db="EMBL/GenBank/DDBJ databases">
        <title>Recombination of ecologically and evolutionarily significant loci maintains genetic cohesion in the Pseudomonas syringae species complex.</title>
        <authorList>
            <person name="Dillon M."/>
            <person name="Thakur S."/>
            <person name="Almeida R.N.D."/>
            <person name="Weir B.S."/>
            <person name="Guttman D.S."/>
        </authorList>
    </citation>
    <scope>NUCLEOTIDE SEQUENCE [LARGE SCALE GENOMIC DNA]</scope>
    <source>
        <strain evidence="1 2">ICMP 3883</strain>
    </source>
</reference>
<dbReference type="InterPro" id="IPR029058">
    <property type="entry name" value="AB_hydrolase_fold"/>
</dbReference>
<dbReference type="RefSeq" id="WP_259469074.1">
    <property type="nucleotide sequence ID" value="NZ_RBNR01000128.1"/>
</dbReference>
<protein>
    <submittedName>
        <fullName evidence="1">PGAP1-like protein</fullName>
    </submittedName>
</protein>
<dbReference type="SUPFAM" id="SSF53474">
    <property type="entry name" value="alpha/beta-Hydrolases"/>
    <property type="match status" value="1"/>
</dbReference>
<organism evidence="1 2">
    <name type="scientific">Pseudomonas syringae pv. ribicola</name>
    <dbReference type="NCBI Taxonomy" id="55398"/>
    <lineage>
        <taxon>Bacteria</taxon>
        <taxon>Pseudomonadati</taxon>
        <taxon>Pseudomonadota</taxon>
        <taxon>Gammaproteobacteria</taxon>
        <taxon>Pseudomonadales</taxon>
        <taxon>Pseudomonadaceae</taxon>
        <taxon>Pseudomonas</taxon>
    </lineage>
</organism>
<evidence type="ECO:0000313" key="1">
    <source>
        <dbReference type="EMBL" id="RML44577.1"/>
    </source>
</evidence>
<dbReference type="Gene3D" id="3.40.50.1820">
    <property type="entry name" value="alpha/beta hydrolase"/>
    <property type="match status" value="1"/>
</dbReference>
<gene>
    <name evidence="1" type="ORF">ALQ95_01858</name>
</gene>